<reference evidence="8" key="1">
    <citation type="journal article" date="2020" name="Stud. Mycol.">
        <title>101 Dothideomycetes genomes: a test case for predicting lifestyles and emergence of pathogens.</title>
        <authorList>
            <person name="Haridas S."/>
            <person name="Albert R."/>
            <person name="Binder M."/>
            <person name="Bloem J."/>
            <person name="Labutti K."/>
            <person name="Salamov A."/>
            <person name="Andreopoulos B."/>
            <person name="Baker S."/>
            <person name="Barry K."/>
            <person name="Bills G."/>
            <person name="Bluhm B."/>
            <person name="Cannon C."/>
            <person name="Castanera R."/>
            <person name="Culley D."/>
            <person name="Daum C."/>
            <person name="Ezra D."/>
            <person name="Gonzalez J."/>
            <person name="Henrissat B."/>
            <person name="Kuo A."/>
            <person name="Liang C."/>
            <person name="Lipzen A."/>
            <person name="Lutzoni F."/>
            <person name="Magnuson J."/>
            <person name="Mondo S."/>
            <person name="Nolan M."/>
            <person name="Ohm R."/>
            <person name="Pangilinan J."/>
            <person name="Park H.-J."/>
            <person name="Ramirez L."/>
            <person name="Alfaro M."/>
            <person name="Sun H."/>
            <person name="Tritt A."/>
            <person name="Yoshinaga Y."/>
            <person name="Zwiers L.-H."/>
            <person name="Turgeon B."/>
            <person name="Goodwin S."/>
            <person name="Spatafora J."/>
            <person name="Crous P."/>
            <person name="Grigoriev I."/>
        </authorList>
    </citation>
    <scope>NUCLEOTIDE SEQUENCE</scope>
    <source>
        <strain evidence="8">CBS 207.26</strain>
    </source>
</reference>
<evidence type="ECO:0000256" key="3">
    <source>
        <dbReference type="ARBA" id="ARBA00022771"/>
    </source>
</evidence>
<dbReference type="PROSITE" id="PS00028">
    <property type="entry name" value="ZINC_FINGER_C2H2_1"/>
    <property type="match status" value="1"/>
</dbReference>
<organism evidence="8 9">
    <name type="scientific">Zopfia rhizophila CBS 207.26</name>
    <dbReference type="NCBI Taxonomy" id="1314779"/>
    <lineage>
        <taxon>Eukaryota</taxon>
        <taxon>Fungi</taxon>
        <taxon>Dikarya</taxon>
        <taxon>Ascomycota</taxon>
        <taxon>Pezizomycotina</taxon>
        <taxon>Dothideomycetes</taxon>
        <taxon>Dothideomycetes incertae sedis</taxon>
        <taxon>Zopfiaceae</taxon>
        <taxon>Zopfia</taxon>
    </lineage>
</organism>
<dbReference type="GO" id="GO:0005634">
    <property type="term" value="C:nucleus"/>
    <property type="evidence" value="ECO:0007669"/>
    <property type="project" value="TreeGrafter"/>
</dbReference>
<dbReference type="SMART" id="SM00355">
    <property type="entry name" value="ZnF_C2H2"/>
    <property type="match status" value="4"/>
</dbReference>
<feature type="region of interest" description="Disordered" evidence="6">
    <location>
        <begin position="233"/>
        <end position="414"/>
    </location>
</feature>
<dbReference type="PROSITE" id="PS50157">
    <property type="entry name" value="ZINC_FINGER_C2H2_2"/>
    <property type="match status" value="3"/>
</dbReference>
<accession>A0A6A6ER74</accession>
<feature type="domain" description="C2H2-type" evidence="7">
    <location>
        <begin position="55"/>
        <end position="82"/>
    </location>
</feature>
<dbReference type="InterPro" id="IPR036236">
    <property type="entry name" value="Znf_C2H2_sf"/>
</dbReference>
<dbReference type="OrthoDB" id="10018191at2759"/>
<keyword evidence="1" id="KW-0479">Metal-binding</keyword>
<feature type="compositionally biased region" description="Basic and acidic residues" evidence="6">
    <location>
        <begin position="304"/>
        <end position="320"/>
    </location>
</feature>
<evidence type="ECO:0000256" key="1">
    <source>
        <dbReference type="ARBA" id="ARBA00022723"/>
    </source>
</evidence>
<dbReference type="EMBL" id="ML994613">
    <property type="protein sequence ID" value="KAF2193533.1"/>
    <property type="molecule type" value="Genomic_DNA"/>
</dbReference>
<evidence type="ECO:0000256" key="4">
    <source>
        <dbReference type="ARBA" id="ARBA00022833"/>
    </source>
</evidence>
<dbReference type="AlphaFoldDB" id="A0A6A6ER74"/>
<dbReference type="SUPFAM" id="SSF57667">
    <property type="entry name" value="beta-beta-alpha zinc fingers"/>
    <property type="match status" value="2"/>
</dbReference>
<evidence type="ECO:0000256" key="6">
    <source>
        <dbReference type="SAM" id="MobiDB-lite"/>
    </source>
</evidence>
<dbReference type="PANTHER" id="PTHR24408:SF58">
    <property type="entry name" value="TRANSCRIPTION FACTOR (TFIIIA), PUTATIVE (AFU_ORTHOLOGUE AFUA_1G05150)-RELATED"/>
    <property type="match status" value="1"/>
</dbReference>
<feature type="compositionally biased region" description="Polar residues" evidence="6">
    <location>
        <begin position="375"/>
        <end position="392"/>
    </location>
</feature>
<feature type="domain" description="C2H2-type" evidence="7">
    <location>
        <begin position="81"/>
        <end position="108"/>
    </location>
</feature>
<keyword evidence="4" id="KW-0862">Zinc</keyword>
<dbReference type="GO" id="GO:0043565">
    <property type="term" value="F:sequence-specific DNA binding"/>
    <property type="evidence" value="ECO:0007669"/>
    <property type="project" value="TreeGrafter"/>
</dbReference>
<gene>
    <name evidence="8" type="ORF">K469DRAFT_712314</name>
</gene>
<keyword evidence="3 5" id="KW-0863">Zinc-finger</keyword>
<evidence type="ECO:0000313" key="8">
    <source>
        <dbReference type="EMBL" id="KAF2193533.1"/>
    </source>
</evidence>
<feature type="compositionally biased region" description="Polar residues" evidence="6">
    <location>
        <begin position="200"/>
        <end position="209"/>
    </location>
</feature>
<dbReference type="CDD" id="cd00065">
    <property type="entry name" value="FYVE_like_SF"/>
    <property type="match status" value="1"/>
</dbReference>
<feature type="compositionally biased region" description="Polar residues" evidence="6">
    <location>
        <begin position="239"/>
        <end position="252"/>
    </location>
</feature>
<feature type="region of interest" description="Disordered" evidence="6">
    <location>
        <begin position="170"/>
        <end position="221"/>
    </location>
</feature>
<dbReference type="GO" id="GO:0000981">
    <property type="term" value="F:DNA-binding transcription factor activity, RNA polymerase II-specific"/>
    <property type="evidence" value="ECO:0007669"/>
    <property type="project" value="TreeGrafter"/>
</dbReference>
<proteinExistence type="predicted"/>
<evidence type="ECO:0000259" key="7">
    <source>
        <dbReference type="PROSITE" id="PS50157"/>
    </source>
</evidence>
<protein>
    <recommendedName>
        <fullName evidence="7">C2H2-type domain-containing protein</fullName>
    </recommendedName>
</protein>
<dbReference type="InterPro" id="IPR013087">
    <property type="entry name" value="Znf_C2H2_type"/>
</dbReference>
<evidence type="ECO:0000256" key="5">
    <source>
        <dbReference type="PROSITE-ProRule" id="PRU00042"/>
    </source>
</evidence>
<dbReference type="Gene3D" id="3.30.160.60">
    <property type="entry name" value="Classic Zinc Finger"/>
    <property type="match status" value="2"/>
</dbReference>
<dbReference type="PANTHER" id="PTHR24408">
    <property type="entry name" value="ZINC FINGER PROTEIN"/>
    <property type="match status" value="1"/>
</dbReference>
<dbReference type="Pfam" id="PF00096">
    <property type="entry name" value="zf-C2H2"/>
    <property type="match status" value="2"/>
</dbReference>
<keyword evidence="9" id="KW-1185">Reference proteome</keyword>
<name>A0A6A6ER74_9PEZI</name>
<evidence type="ECO:0000313" key="9">
    <source>
        <dbReference type="Proteomes" id="UP000800200"/>
    </source>
</evidence>
<feature type="compositionally biased region" description="Basic and acidic residues" evidence="6">
    <location>
        <begin position="211"/>
        <end position="221"/>
    </location>
</feature>
<evidence type="ECO:0000256" key="2">
    <source>
        <dbReference type="ARBA" id="ARBA00022737"/>
    </source>
</evidence>
<dbReference type="Proteomes" id="UP000800200">
    <property type="component" value="Unassembled WGS sequence"/>
</dbReference>
<keyword evidence="2" id="KW-0677">Repeat</keyword>
<dbReference type="GO" id="GO:0008270">
    <property type="term" value="F:zinc ion binding"/>
    <property type="evidence" value="ECO:0007669"/>
    <property type="project" value="UniProtKB-KW"/>
</dbReference>
<sequence>MSIGEKRLREEEGEVLQPTKEARVDTGPYFCHRCGREFRRTLELRKHQEAYPDPYVCRQCNKEFCRQDDLKKHEKAHSQSYVCPDCNKTFERPCDLRKHEKTHTRPWKCSEPTCKYFELGWPTEKERDRHFNDKHLATAELHKCHYTYCTFSSKRVSNLKLHMEKQHGWEYNRTKTNGSWGRASKRTQQPQEDDRESQSIRELTQSGAQYESDRSISEDGEARSFAFRTARPTAYHSPYPTSTSWTSANPANSDRKTNSPDPPIPAEPIDEMAQLQEDDTDTPSPQRNPNDTHPEADGTTPEGLEMRSGDPRIPETDTTHLPRASLWTAVNRPGPDRNALTNELSSTATTSKTTSTEMTSVKQDPSSVKEETTFREQTPQETPSQETASEKTTPIKIESEASTSETAPTGSIWKYYPEGKFGQMLAPAPSSTNPT</sequence>
<feature type="compositionally biased region" description="Low complexity" evidence="6">
    <location>
        <begin position="345"/>
        <end position="360"/>
    </location>
</feature>
<feature type="compositionally biased region" description="Polar residues" evidence="6">
    <location>
        <begin position="400"/>
        <end position="409"/>
    </location>
</feature>
<feature type="domain" description="C2H2-type" evidence="7">
    <location>
        <begin position="29"/>
        <end position="51"/>
    </location>
</feature>